<keyword evidence="4" id="KW-0723">Serine/threonine-protein kinase</keyword>
<dbReference type="InterPro" id="IPR011009">
    <property type="entry name" value="Kinase-like_dom_sf"/>
</dbReference>
<keyword evidence="2 3" id="KW-0067">ATP-binding</keyword>
<comment type="similarity">
    <text evidence="4">Belongs to the protein kinase superfamily.</text>
</comment>
<feature type="binding site" evidence="3">
    <location>
        <position position="45"/>
    </location>
    <ligand>
        <name>ATP</name>
        <dbReference type="ChEBI" id="CHEBI:30616"/>
    </ligand>
</feature>
<dbReference type="CDD" id="cd14003">
    <property type="entry name" value="STKc_AMPK-like"/>
    <property type="match status" value="1"/>
</dbReference>
<evidence type="ECO:0000256" key="5">
    <source>
        <dbReference type="SAM" id="MobiDB-lite"/>
    </source>
</evidence>
<dbReference type="InterPro" id="IPR017441">
    <property type="entry name" value="Protein_kinase_ATP_BS"/>
</dbReference>
<dbReference type="Proteomes" id="UP001470230">
    <property type="component" value="Unassembled WGS sequence"/>
</dbReference>
<evidence type="ECO:0000256" key="3">
    <source>
        <dbReference type="PROSITE-ProRule" id="PRU10141"/>
    </source>
</evidence>
<feature type="compositionally biased region" description="Polar residues" evidence="5">
    <location>
        <begin position="373"/>
        <end position="389"/>
    </location>
</feature>
<dbReference type="InterPro" id="IPR000719">
    <property type="entry name" value="Prot_kinase_dom"/>
</dbReference>
<dbReference type="PROSITE" id="PS00108">
    <property type="entry name" value="PROTEIN_KINASE_ST"/>
    <property type="match status" value="1"/>
</dbReference>
<feature type="compositionally biased region" description="Polar residues" evidence="5">
    <location>
        <begin position="345"/>
        <end position="364"/>
    </location>
</feature>
<dbReference type="EMBL" id="JAPFFF010000002">
    <property type="protein sequence ID" value="KAK8896027.1"/>
    <property type="molecule type" value="Genomic_DNA"/>
</dbReference>
<dbReference type="SMART" id="SM00220">
    <property type="entry name" value="S_TKc"/>
    <property type="match status" value="1"/>
</dbReference>
<feature type="compositionally biased region" description="Basic and acidic residues" evidence="5">
    <location>
        <begin position="435"/>
        <end position="444"/>
    </location>
</feature>
<keyword evidence="4" id="KW-0808">Transferase</keyword>
<dbReference type="Gene3D" id="1.10.510.10">
    <property type="entry name" value="Transferase(Phosphotransferase) domain 1"/>
    <property type="match status" value="1"/>
</dbReference>
<name>A0ABR2L025_9EUKA</name>
<keyword evidence="1 3" id="KW-0547">Nucleotide-binding</keyword>
<gene>
    <name evidence="7" type="ORF">M9Y10_013915</name>
</gene>
<evidence type="ECO:0000256" key="2">
    <source>
        <dbReference type="ARBA" id="ARBA00022840"/>
    </source>
</evidence>
<evidence type="ECO:0000259" key="6">
    <source>
        <dbReference type="PROSITE" id="PS50011"/>
    </source>
</evidence>
<dbReference type="SUPFAM" id="SSF56112">
    <property type="entry name" value="Protein kinase-like (PK-like)"/>
    <property type="match status" value="1"/>
</dbReference>
<organism evidence="7 8">
    <name type="scientific">Tritrichomonas musculus</name>
    <dbReference type="NCBI Taxonomy" id="1915356"/>
    <lineage>
        <taxon>Eukaryota</taxon>
        <taxon>Metamonada</taxon>
        <taxon>Parabasalia</taxon>
        <taxon>Tritrichomonadida</taxon>
        <taxon>Tritrichomonadidae</taxon>
        <taxon>Tritrichomonas</taxon>
    </lineage>
</organism>
<evidence type="ECO:0000313" key="7">
    <source>
        <dbReference type="EMBL" id="KAK8896027.1"/>
    </source>
</evidence>
<protein>
    <recommendedName>
        <fullName evidence="6">Protein kinase domain-containing protein</fullName>
    </recommendedName>
</protein>
<proteinExistence type="inferred from homology"/>
<feature type="domain" description="Protein kinase" evidence="6">
    <location>
        <begin position="16"/>
        <end position="269"/>
    </location>
</feature>
<sequence>MEEISESEIPKSIGNYNLKTKIGQGSFATVWKAENIYAKKDVAIKIVDNSSLENEESKNRFIREISIIKQMDHPFICKLFEIINTPKFTYLVMEYAESGSILTFINKIGRLPEPQARRYFSQLLSGIEYLHNEKQVAHRDLKAENVLLDRNMNIRLIDFGLSNVFSFEKPELRSSCGSPAYASPEMVRGMPYTKMADIWSAGVLLYAIVTGQLPFEDDNLSTLLQKIAFTEPEYPSFLSPQLVDLLKKILTKSSDQRLSIHKIKAHPWFSQTEYAKFLKLRFWTNEKWLAKGIDRDIVDEISSFGLNAQKLPNDLICSEYNEVTAIYLILRREQITNQIDEMMQSLKNSGNNSSPKDNSSNEQNSPEKAEILSKSNPSTPKNENPQHISFKSRKCDLTPVLPNRKSVQVKPNKLDFSPPKNDTLRKQRNSTDTFDIPRSKEKISSTRVRSKIPVLRRRKSSNSSNMDSQVSLD</sequence>
<evidence type="ECO:0000256" key="4">
    <source>
        <dbReference type="RuleBase" id="RU000304"/>
    </source>
</evidence>
<dbReference type="PROSITE" id="PS00107">
    <property type="entry name" value="PROTEIN_KINASE_ATP"/>
    <property type="match status" value="1"/>
</dbReference>
<keyword evidence="4" id="KW-0418">Kinase</keyword>
<dbReference type="InterPro" id="IPR008271">
    <property type="entry name" value="Ser/Thr_kinase_AS"/>
</dbReference>
<comment type="caution">
    <text evidence="7">The sequence shown here is derived from an EMBL/GenBank/DDBJ whole genome shotgun (WGS) entry which is preliminary data.</text>
</comment>
<dbReference type="Pfam" id="PF00069">
    <property type="entry name" value="Pkinase"/>
    <property type="match status" value="1"/>
</dbReference>
<feature type="compositionally biased region" description="Basic residues" evidence="5">
    <location>
        <begin position="448"/>
        <end position="460"/>
    </location>
</feature>
<dbReference type="PANTHER" id="PTHR24346">
    <property type="entry name" value="MAP/MICROTUBULE AFFINITY-REGULATING KINASE"/>
    <property type="match status" value="1"/>
</dbReference>
<feature type="region of interest" description="Disordered" evidence="5">
    <location>
        <begin position="345"/>
        <end position="473"/>
    </location>
</feature>
<evidence type="ECO:0000313" key="8">
    <source>
        <dbReference type="Proteomes" id="UP001470230"/>
    </source>
</evidence>
<accession>A0ABR2L025</accession>
<dbReference type="PANTHER" id="PTHR24346:SF30">
    <property type="entry name" value="MATERNAL EMBRYONIC LEUCINE ZIPPER KINASE"/>
    <property type="match status" value="1"/>
</dbReference>
<dbReference type="PROSITE" id="PS50011">
    <property type="entry name" value="PROTEIN_KINASE_DOM"/>
    <property type="match status" value="1"/>
</dbReference>
<evidence type="ECO:0000256" key="1">
    <source>
        <dbReference type="ARBA" id="ARBA00022741"/>
    </source>
</evidence>
<reference evidence="7 8" key="1">
    <citation type="submission" date="2024-04" db="EMBL/GenBank/DDBJ databases">
        <title>Tritrichomonas musculus Genome.</title>
        <authorList>
            <person name="Alves-Ferreira E."/>
            <person name="Grigg M."/>
            <person name="Lorenzi H."/>
            <person name="Galac M."/>
        </authorList>
    </citation>
    <scope>NUCLEOTIDE SEQUENCE [LARGE SCALE GENOMIC DNA]</scope>
    <source>
        <strain evidence="7 8">EAF2021</strain>
    </source>
</reference>
<keyword evidence="8" id="KW-1185">Reference proteome</keyword>